<comment type="similarity">
    <text evidence="1">Belongs to the MobA/MobL family.</text>
</comment>
<dbReference type="Gene3D" id="2.30.30.940">
    <property type="match status" value="1"/>
</dbReference>
<keyword evidence="3" id="KW-0639">Primosome</keyword>
<dbReference type="EMBL" id="LANR01000001">
    <property type="protein sequence ID" value="KJV62533.1"/>
    <property type="molecule type" value="Genomic_DNA"/>
</dbReference>
<organism evidence="14 15">
    <name type="scientific">Rickettsia amblyommatis str. Ac/Pa</name>
    <dbReference type="NCBI Taxonomy" id="1359164"/>
    <lineage>
        <taxon>Bacteria</taxon>
        <taxon>Pseudomonadati</taxon>
        <taxon>Pseudomonadota</taxon>
        <taxon>Alphaproteobacteria</taxon>
        <taxon>Rickettsiales</taxon>
        <taxon>Rickettsiaceae</taxon>
        <taxon>Rickettsieae</taxon>
        <taxon>Rickettsia</taxon>
        <taxon>spotted fever group</taxon>
    </lineage>
</organism>
<evidence type="ECO:0000313" key="14">
    <source>
        <dbReference type="EMBL" id="KJV62533.1"/>
    </source>
</evidence>
<dbReference type="Proteomes" id="UP000033556">
    <property type="component" value="Unassembled WGS sequence"/>
</dbReference>
<evidence type="ECO:0000313" key="15">
    <source>
        <dbReference type="Proteomes" id="UP000033556"/>
    </source>
</evidence>
<evidence type="ECO:0000259" key="12">
    <source>
        <dbReference type="Pfam" id="PF13362"/>
    </source>
</evidence>
<evidence type="ECO:0000256" key="8">
    <source>
        <dbReference type="ARBA" id="ARBA00022840"/>
    </source>
</evidence>
<evidence type="ECO:0000256" key="9">
    <source>
        <dbReference type="ARBA" id="ARBA00022971"/>
    </source>
</evidence>
<evidence type="ECO:0000256" key="2">
    <source>
        <dbReference type="ARBA" id="ARBA00022478"/>
    </source>
</evidence>
<evidence type="ECO:0000256" key="1">
    <source>
        <dbReference type="ARBA" id="ARBA00010873"/>
    </source>
</evidence>
<keyword evidence="15" id="KW-1185">Reference proteome</keyword>
<dbReference type="InterPro" id="IPR034154">
    <property type="entry name" value="TOPRIM_DnaG/twinkle"/>
</dbReference>
<evidence type="ECO:0000256" key="5">
    <source>
        <dbReference type="ARBA" id="ARBA00022695"/>
    </source>
</evidence>
<dbReference type="CDD" id="cd01029">
    <property type="entry name" value="TOPRIM_primases"/>
    <property type="match status" value="1"/>
</dbReference>
<evidence type="ECO:0000256" key="4">
    <source>
        <dbReference type="ARBA" id="ARBA00022679"/>
    </source>
</evidence>
<dbReference type="GO" id="GO:0003677">
    <property type="term" value="F:DNA binding"/>
    <property type="evidence" value="ECO:0007669"/>
    <property type="project" value="InterPro"/>
</dbReference>
<dbReference type="InterPro" id="IPR050534">
    <property type="entry name" value="Coronavir_polyprotein_1ab"/>
</dbReference>
<dbReference type="GO" id="GO:0003678">
    <property type="term" value="F:DNA helicase activity"/>
    <property type="evidence" value="ECO:0007669"/>
    <property type="project" value="UniProtKB-ARBA"/>
</dbReference>
<evidence type="ECO:0000259" key="11">
    <source>
        <dbReference type="Pfam" id="PF03389"/>
    </source>
</evidence>
<dbReference type="GO" id="GO:0005524">
    <property type="term" value="F:ATP binding"/>
    <property type="evidence" value="ECO:0007669"/>
    <property type="project" value="UniProtKB-KW"/>
</dbReference>
<dbReference type="SUPFAM" id="SSF52540">
    <property type="entry name" value="P-loop containing nucleoside triphosphate hydrolases"/>
    <property type="match status" value="1"/>
</dbReference>
<feature type="domain" description="MobA/MobL protein" evidence="11">
    <location>
        <begin position="19"/>
        <end position="211"/>
    </location>
</feature>
<feature type="domain" description="DUF7146" evidence="13">
    <location>
        <begin position="967"/>
        <end position="1072"/>
    </location>
</feature>
<keyword evidence="6" id="KW-0235">DNA replication</keyword>
<evidence type="ECO:0000256" key="3">
    <source>
        <dbReference type="ARBA" id="ARBA00022515"/>
    </source>
</evidence>
<evidence type="ECO:0000256" key="10">
    <source>
        <dbReference type="ARBA" id="ARBA00023163"/>
    </source>
</evidence>
<keyword evidence="5" id="KW-0548">Nucleotidyltransferase</keyword>
<dbReference type="Pfam" id="PF03389">
    <property type="entry name" value="MobA_MobL"/>
    <property type="match status" value="1"/>
</dbReference>
<dbReference type="PANTHER" id="PTHR43788:SF6">
    <property type="entry name" value="DNA HELICASE B"/>
    <property type="match status" value="1"/>
</dbReference>
<proteinExistence type="inferred from homology"/>
<dbReference type="InterPro" id="IPR027417">
    <property type="entry name" value="P-loop_NTPase"/>
</dbReference>
<dbReference type="GO" id="GO:1990077">
    <property type="term" value="C:primosome complex"/>
    <property type="evidence" value="ECO:0007669"/>
    <property type="project" value="UniProtKB-KW"/>
</dbReference>
<keyword evidence="8" id="KW-0067">ATP-binding</keyword>
<dbReference type="PATRIC" id="fig|1359164.3.peg.1550"/>
<sequence>MAIQFARIEIVSRSSGGNACLKAAYNARLIIKDERTNVTYNFSKKGDNVYHAVLLPNYVDKRFKDPRVLMNEVERLETRKNSQLLKDIVIALPDDKELDLNDRIAITHEIIEEMGWVKNGLGVQIDIHQPHDGDKNWHAHLLVTTRRFTEDGKSLGAKAVDLNPKFAKVKGKAFIIPEEEIIHKRVKEVINKYFAKLGLEIQVDPISFMPQQHVGPTRMRSIINEIAEQNKICKLAHLEIIKNSDGVLNRIIRHQAIFTKLDIEKAIKEIPEEVEKSKLIREVLNSDRLVKLYNEDGTDTKYYTTKDIRDEELRLLRIAYKVNNQIHFNNIIKLKSAIDNLASVNEAQRESLQHILINNQGIRILQGRAGTGKSQVLVQAYKIATNHGQNIIGLSPTHKAASELKSKGYRQCYTVKGFLFKLYNGKADLPRNSLLVVDEAGMVGNSDYLELLKVARSNNCNLILAGDERQLTSVERGGMFAVLASKFGSYELSRIRRQSKAWAREMASCFARSDITGGLRLLAQHDGLKIDHTLEESMARLINDWSNSKFALNERLIITMRNAEVDSINQGIRELLKARGLLTGKEYRRYLSSEKHEDYMAGDRILFKSTNKDLQIENGEFATITSVSNDKFIAKTDSGKEIEFNPQDVSFKHGYASTVYKAQGASIKNVYVLHNLAGNSRNSYVAMTRHIEEVKLYYNKDSTRNIASLISQLSKIDNRLSSINFKTLEELVAIQDQENKSPNIIDKVGNWFKGIVEDIKDRLHSNDNYYQPKVKSEPPAKVLEILRSTSSNFATSHKAQEEQKSSSYNLTNCNKQDTTISVKLQEDIMVKKKIDYNSVNKQEAVELKQRLSFKAEEIGRNLLGSPNKHLSNSQLLRWEKDGKIVMKIHGSKAGRWYDFSKGEGGDLFTLVQREKNCDFVEAKKYLQDMVGMSTNGGKDLAANLAADKNQQIKTQTEQYAEIAKIKRAIGLYEKSDSIKYVMPNNVAKRYLSEHRGIKEVLTRYQLSNDLRTNMMWDSNSKQYYPALIAFVRNKDGNITGGQAIYLNKETGAKASIEVNKRSFGRIRGSFVEINKNNEQQNVQSRNVQSSKDGNNSVSNITIIAEGVETALSIGEAGIKGKILCSLGVNNIRNYEPIKGERIIIAADNDGKDAVSVRTIIKAQDELISKGAAVAIIRPLETGDFNDVLKSQGAESIRNLLEPEIAKLTVASNVAELKSSLKASDDRKSQFQSIELLFSKMVNNDNNGLNNLQQQQIQALAKFGTAENINTAIQIYREKGIDSCLLYSNKICIAAIEQKIQKDLQIMKNKFNPNYNLGDKKFSDIVVYDFQGKSHLVPEDYLNAIGRDKQVMQYVSPSSEIGKEIRSAVKQVSEIKLNQGIRV</sequence>
<name>A0A0F3N371_RICAM</name>
<dbReference type="Pfam" id="PF13362">
    <property type="entry name" value="Toprim_3"/>
    <property type="match status" value="1"/>
</dbReference>
<keyword evidence="7" id="KW-0547">Nucleotide-binding</keyword>
<dbReference type="SUPFAM" id="SSF57783">
    <property type="entry name" value="Zinc beta-ribbon"/>
    <property type="match status" value="1"/>
</dbReference>
<dbReference type="InterPro" id="IPR036977">
    <property type="entry name" value="DNA_primase_Znf_CHC2"/>
</dbReference>
<keyword evidence="9" id="KW-0184">Conjugation</keyword>
<reference evidence="14 15" key="1">
    <citation type="submission" date="2015-01" db="EMBL/GenBank/DDBJ databases">
        <title>Genome Sequencing of Rickettsiales.</title>
        <authorList>
            <person name="Daugherty S.C."/>
            <person name="Su Q."/>
            <person name="Abolude K."/>
            <person name="Beier-Sexton M."/>
            <person name="Carlyon J.A."/>
            <person name="Carter R."/>
            <person name="Day N.P."/>
            <person name="Dumler S.J."/>
            <person name="Dyachenko V."/>
            <person name="Godinez A."/>
            <person name="Kurtti T.J."/>
            <person name="Lichay M."/>
            <person name="Mullins K.E."/>
            <person name="Ott S."/>
            <person name="Pappas-Brown V."/>
            <person name="Paris D.H."/>
            <person name="Patel P."/>
            <person name="Richards A.L."/>
            <person name="Sadzewicz L."/>
            <person name="Sears K."/>
            <person name="Seidman D."/>
            <person name="Sengamalay N."/>
            <person name="Stenos J."/>
            <person name="Tallon L.J."/>
            <person name="Vincent G."/>
            <person name="Fraser C.M."/>
            <person name="Munderloh U."/>
            <person name="Dunning-Hotopp J.C."/>
        </authorList>
    </citation>
    <scope>NUCLEOTIDE SEQUENCE [LARGE SCALE GENOMIC DNA]</scope>
    <source>
        <strain evidence="14 15">Ac/Pa</strain>
    </source>
</reference>
<gene>
    <name evidence="14" type="ORF">APHACPA_1564</name>
</gene>
<dbReference type="RefSeq" id="WP_037214301.1">
    <property type="nucleotide sequence ID" value="NZ_LANR01000001.1"/>
</dbReference>
<dbReference type="Pfam" id="PF13604">
    <property type="entry name" value="AAA_30"/>
    <property type="match status" value="1"/>
</dbReference>
<dbReference type="GO" id="GO:0006269">
    <property type="term" value="P:DNA replication, synthesis of primer"/>
    <property type="evidence" value="ECO:0007669"/>
    <property type="project" value="UniProtKB-KW"/>
</dbReference>
<keyword evidence="2" id="KW-0240">DNA-directed RNA polymerase</keyword>
<keyword evidence="4" id="KW-0808">Transferase</keyword>
<dbReference type="Gene3D" id="3.30.930.30">
    <property type="match status" value="1"/>
</dbReference>
<dbReference type="GO" id="GO:0000428">
    <property type="term" value="C:DNA-directed RNA polymerase complex"/>
    <property type="evidence" value="ECO:0007669"/>
    <property type="project" value="UniProtKB-KW"/>
</dbReference>
<dbReference type="InterPro" id="IPR055570">
    <property type="entry name" value="DUF7146"/>
</dbReference>
<evidence type="ECO:0000259" key="13">
    <source>
        <dbReference type="Pfam" id="PF23639"/>
    </source>
</evidence>
<dbReference type="InterPro" id="IPR005053">
    <property type="entry name" value="MobA_MobL"/>
</dbReference>
<comment type="caution">
    <text evidence="14">The sequence shown here is derived from an EMBL/GenBank/DDBJ whole genome shotgun (WGS) entry which is preliminary data.</text>
</comment>
<dbReference type="CDD" id="cd18809">
    <property type="entry name" value="SF1_C_RecD"/>
    <property type="match status" value="1"/>
</dbReference>
<dbReference type="PANTHER" id="PTHR43788">
    <property type="entry name" value="DNA2/NAM7 HELICASE FAMILY MEMBER"/>
    <property type="match status" value="1"/>
</dbReference>
<protein>
    <submittedName>
        <fullName evidence="14">AAA domain protein</fullName>
    </submittedName>
</protein>
<dbReference type="GO" id="GO:0016779">
    <property type="term" value="F:nucleotidyltransferase activity"/>
    <property type="evidence" value="ECO:0007669"/>
    <property type="project" value="UniProtKB-KW"/>
</dbReference>
<evidence type="ECO:0000256" key="7">
    <source>
        <dbReference type="ARBA" id="ARBA00022741"/>
    </source>
</evidence>
<keyword evidence="10" id="KW-0804">Transcription</keyword>
<dbReference type="Pfam" id="PF23639">
    <property type="entry name" value="DUF7146"/>
    <property type="match status" value="1"/>
</dbReference>
<dbReference type="InterPro" id="IPR006171">
    <property type="entry name" value="TOPRIM_dom"/>
</dbReference>
<feature type="domain" description="Toprim" evidence="12">
    <location>
        <begin position="1102"/>
        <end position="1194"/>
    </location>
</feature>
<evidence type="ECO:0000256" key="6">
    <source>
        <dbReference type="ARBA" id="ARBA00022705"/>
    </source>
</evidence>
<dbReference type="GO" id="GO:0008270">
    <property type="term" value="F:zinc ion binding"/>
    <property type="evidence" value="ECO:0007669"/>
    <property type="project" value="InterPro"/>
</dbReference>
<accession>A0A0F3N371</accession>
<dbReference type="Gene3D" id="3.90.580.10">
    <property type="entry name" value="Zinc finger, CHC2-type domain"/>
    <property type="match status" value="1"/>
</dbReference>
<dbReference type="Gene3D" id="3.40.50.300">
    <property type="entry name" value="P-loop containing nucleotide triphosphate hydrolases"/>
    <property type="match status" value="2"/>
</dbReference>